<dbReference type="EMBL" id="FNCC01000005">
    <property type="protein sequence ID" value="SDG09943.1"/>
    <property type="molecule type" value="Genomic_DNA"/>
</dbReference>
<keyword evidence="1" id="KW-0472">Membrane</keyword>
<dbReference type="RefSeq" id="WP_090049116.1">
    <property type="nucleotide sequence ID" value="NZ_FNCC01000005.1"/>
</dbReference>
<feature type="transmembrane region" description="Helical" evidence="1">
    <location>
        <begin position="113"/>
        <end position="132"/>
    </location>
</feature>
<keyword evidence="1" id="KW-0812">Transmembrane</keyword>
<reference evidence="3" key="1">
    <citation type="submission" date="2016-10" db="EMBL/GenBank/DDBJ databases">
        <authorList>
            <person name="Varghese N."/>
            <person name="Submissions S."/>
        </authorList>
    </citation>
    <scope>NUCLEOTIDE SEQUENCE [LARGE SCALE GENOMIC DNA]</scope>
    <source>
        <strain evidence="3">CGMCC 4.3506</strain>
    </source>
</reference>
<proteinExistence type="predicted"/>
<accession>A0A1G7RGR1</accession>
<name>A0A1G7RGR1_9PSEU</name>
<gene>
    <name evidence="2" type="ORF">SAMN05216553_105325</name>
</gene>
<feature type="transmembrane region" description="Helical" evidence="1">
    <location>
        <begin position="38"/>
        <end position="61"/>
    </location>
</feature>
<keyword evidence="3" id="KW-1185">Reference proteome</keyword>
<feature type="transmembrane region" description="Helical" evidence="1">
    <location>
        <begin position="73"/>
        <end position="93"/>
    </location>
</feature>
<organism evidence="2 3">
    <name type="scientific">Lentzea fradiae</name>
    <dbReference type="NCBI Taxonomy" id="200378"/>
    <lineage>
        <taxon>Bacteria</taxon>
        <taxon>Bacillati</taxon>
        <taxon>Actinomycetota</taxon>
        <taxon>Actinomycetes</taxon>
        <taxon>Pseudonocardiales</taxon>
        <taxon>Pseudonocardiaceae</taxon>
        <taxon>Lentzea</taxon>
    </lineage>
</organism>
<dbReference type="STRING" id="200378.SAMN05216553_105325"/>
<feature type="transmembrane region" description="Helical" evidence="1">
    <location>
        <begin position="7"/>
        <end position="26"/>
    </location>
</feature>
<protein>
    <submittedName>
        <fullName evidence="2">Uncharacterized protein</fullName>
    </submittedName>
</protein>
<sequence length="152" mass="16055">MNDQRTTAFHWAALTAMCVQAVAAWVSRPATEMNQGHYLLIALTALVALAVNAGTVGLLGWQISKKRGPDGATAAAVLPSLAWHGFALLVGTGVLSRELLFWVNVVPESAFNVAYHAVLGTVFAIVLVVSLLRRRAGVPRRAVVEGALASRG</sequence>
<evidence type="ECO:0000256" key="1">
    <source>
        <dbReference type="SAM" id="Phobius"/>
    </source>
</evidence>
<keyword evidence="1" id="KW-1133">Transmembrane helix</keyword>
<evidence type="ECO:0000313" key="3">
    <source>
        <dbReference type="Proteomes" id="UP000199623"/>
    </source>
</evidence>
<dbReference type="AlphaFoldDB" id="A0A1G7RGR1"/>
<dbReference type="Proteomes" id="UP000199623">
    <property type="component" value="Unassembled WGS sequence"/>
</dbReference>
<evidence type="ECO:0000313" key="2">
    <source>
        <dbReference type="EMBL" id="SDG09943.1"/>
    </source>
</evidence>